<dbReference type="PANTHER" id="PTHR40465:SF1">
    <property type="entry name" value="DUF6534 DOMAIN-CONTAINING PROTEIN"/>
    <property type="match status" value="1"/>
</dbReference>
<feature type="transmembrane region" description="Helical" evidence="1">
    <location>
        <begin position="129"/>
        <end position="151"/>
    </location>
</feature>
<feature type="transmembrane region" description="Helical" evidence="1">
    <location>
        <begin position="214"/>
        <end position="233"/>
    </location>
</feature>
<dbReference type="Pfam" id="PF20152">
    <property type="entry name" value="DUF6534"/>
    <property type="match status" value="1"/>
</dbReference>
<evidence type="ECO:0000313" key="3">
    <source>
        <dbReference type="EMBL" id="TEB33638.1"/>
    </source>
</evidence>
<evidence type="ECO:0000259" key="2">
    <source>
        <dbReference type="Pfam" id="PF20152"/>
    </source>
</evidence>
<feature type="transmembrane region" description="Helical" evidence="1">
    <location>
        <begin position="57"/>
        <end position="79"/>
    </location>
</feature>
<dbReference type="STRING" id="71717.A0A4Y7TI78"/>
<organism evidence="3 4">
    <name type="scientific">Coprinellus micaceus</name>
    <name type="common">Glistening ink-cap mushroom</name>
    <name type="synonym">Coprinus micaceus</name>
    <dbReference type="NCBI Taxonomy" id="71717"/>
    <lineage>
        <taxon>Eukaryota</taxon>
        <taxon>Fungi</taxon>
        <taxon>Dikarya</taxon>
        <taxon>Basidiomycota</taxon>
        <taxon>Agaricomycotina</taxon>
        <taxon>Agaricomycetes</taxon>
        <taxon>Agaricomycetidae</taxon>
        <taxon>Agaricales</taxon>
        <taxon>Agaricineae</taxon>
        <taxon>Psathyrellaceae</taxon>
        <taxon>Coprinellus</taxon>
    </lineage>
</organism>
<dbReference type="InterPro" id="IPR045339">
    <property type="entry name" value="DUF6534"/>
</dbReference>
<accession>A0A4Y7TI78</accession>
<feature type="transmembrane region" description="Helical" evidence="1">
    <location>
        <begin position="171"/>
        <end position="193"/>
    </location>
</feature>
<dbReference type="AlphaFoldDB" id="A0A4Y7TI78"/>
<sequence length="339" mass="37086">MDGVAPVPVLPVPPVLFAGPTLIGCLLTWLLYGVFLVQAVQYTQHSAVTDRPWVRGLALVVGLIQGIHISFIAQVTWHMCVLGFLDPMNLLIPPITAPVTPWLNGLMTLCVQCYFAWKIYALSQGNKIWLGYSGFIGVLSVIQFIFAILIGRGFLAIDRDVTRMQELKMPITVHLVVSAIGDVLITVGMSSIYRQNTAFVKTKSLLNKLIINTIENGLVTSVCAIGNIIVYFLRAQDLINIAFQYIIGGLYAIVFITTLNKRAGNRTDGGTSISLSDVQAFSNHSLGNRSGRPEPPSNRSGNFHITALRAMDNGKVPRDVIVSVSTEVHKDSMPMTKAY</sequence>
<feature type="transmembrane region" description="Helical" evidence="1">
    <location>
        <begin position="239"/>
        <end position="259"/>
    </location>
</feature>
<proteinExistence type="predicted"/>
<keyword evidence="1" id="KW-1133">Transmembrane helix</keyword>
<keyword evidence="1" id="KW-0472">Membrane</keyword>
<name>A0A4Y7TI78_COPMI</name>
<evidence type="ECO:0000313" key="4">
    <source>
        <dbReference type="Proteomes" id="UP000298030"/>
    </source>
</evidence>
<evidence type="ECO:0000256" key="1">
    <source>
        <dbReference type="SAM" id="Phobius"/>
    </source>
</evidence>
<feature type="domain" description="DUF6534" evidence="2">
    <location>
        <begin position="178"/>
        <end position="263"/>
    </location>
</feature>
<feature type="transmembrane region" description="Helical" evidence="1">
    <location>
        <begin position="15"/>
        <end position="37"/>
    </location>
</feature>
<protein>
    <recommendedName>
        <fullName evidence="2">DUF6534 domain-containing protein</fullName>
    </recommendedName>
</protein>
<dbReference type="OrthoDB" id="3223377at2759"/>
<comment type="caution">
    <text evidence="3">The sequence shown here is derived from an EMBL/GenBank/DDBJ whole genome shotgun (WGS) entry which is preliminary data.</text>
</comment>
<dbReference type="Proteomes" id="UP000298030">
    <property type="component" value="Unassembled WGS sequence"/>
</dbReference>
<reference evidence="3 4" key="1">
    <citation type="journal article" date="2019" name="Nat. Ecol. Evol.">
        <title>Megaphylogeny resolves global patterns of mushroom evolution.</title>
        <authorList>
            <person name="Varga T."/>
            <person name="Krizsan K."/>
            <person name="Foldi C."/>
            <person name="Dima B."/>
            <person name="Sanchez-Garcia M."/>
            <person name="Sanchez-Ramirez S."/>
            <person name="Szollosi G.J."/>
            <person name="Szarkandi J.G."/>
            <person name="Papp V."/>
            <person name="Albert L."/>
            <person name="Andreopoulos W."/>
            <person name="Angelini C."/>
            <person name="Antonin V."/>
            <person name="Barry K.W."/>
            <person name="Bougher N.L."/>
            <person name="Buchanan P."/>
            <person name="Buyck B."/>
            <person name="Bense V."/>
            <person name="Catcheside P."/>
            <person name="Chovatia M."/>
            <person name="Cooper J."/>
            <person name="Damon W."/>
            <person name="Desjardin D."/>
            <person name="Finy P."/>
            <person name="Geml J."/>
            <person name="Haridas S."/>
            <person name="Hughes K."/>
            <person name="Justo A."/>
            <person name="Karasinski D."/>
            <person name="Kautmanova I."/>
            <person name="Kiss B."/>
            <person name="Kocsube S."/>
            <person name="Kotiranta H."/>
            <person name="LaButti K.M."/>
            <person name="Lechner B.E."/>
            <person name="Liimatainen K."/>
            <person name="Lipzen A."/>
            <person name="Lukacs Z."/>
            <person name="Mihaltcheva S."/>
            <person name="Morgado L.N."/>
            <person name="Niskanen T."/>
            <person name="Noordeloos M.E."/>
            <person name="Ohm R.A."/>
            <person name="Ortiz-Santana B."/>
            <person name="Ovrebo C."/>
            <person name="Racz N."/>
            <person name="Riley R."/>
            <person name="Savchenko A."/>
            <person name="Shiryaev A."/>
            <person name="Soop K."/>
            <person name="Spirin V."/>
            <person name="Szebenyi C."/>
            <person name="Tomsovsky M."/>
            <person name="Tulloss R.E."/>
            <person name="Uehling J."/>
            <person name="Grigoriev I.V."/>
            <person name="Vagvolgyi C."/>
            <person name="Papp T."/>
            <person name="Martin F.M."/>
            <person name="Miettinen O."/>
            <person name="Hibbett D.S."/>
            <person name="Nagy L.G."/>
        </authorList>
    </citation>
    <scope>NUCLEOTIDE SEQUENCE [LARGE SCALE GENOMIC DNA]</scope>
    <source>
        <strain evidence="3 4">FP101781</strain>
    </source>
</reference>
<dbReference type="PANTHER" id="PTHR40465">
    <property type="entry name" value="CHROMOSOME 1, WHOLE GENOME SHOTGUN SEQUENCE"/>
    <property type="match status" value="1"/>
</dbReference>
<keyword evidence="1" id="KW-0812">Transmembrane</keyword>
<dbReference type="EMBL" id="QPFP01000012">
    <property type="protein sequence ID" value="TEB33638.1"/>
    <property type="molecule type" value="Genomic_DNA"/>
</dbReference>
<gene>
    <name evidence="3" type="ORF">FA13DRAFT_1790029</name>
</gene>
<keyword evidence="4" id="KW-1185">Reference proteome</keyword>
<feature type="transmembrane region" description="Helical" evidence="1">
    <location>
        <begin position="99"/>
        <end position="117"/>
    </location>
</feature>